<dbReference type="CDD" id="cd01448">
    <property type="entry name" value="TST_Repeat_1"/>
    <property type="match status" value="1"/>
</dbReference>
<dbReference type="SMART" id="SM00450">
    <property type="entry name" value="RHOD"/>
    <property type="match status" value="2"/>
</dbReference>
<gene>
    <name evidence="4" type="ORF">skT53_26010</name>
</gene>
<dbReference type="KEGG" id="eff:skT53_26010"/>
<dbReference type="InterPro" id="IPR045078">
    <property type="entry name" value="TST/MPST-like"/>
</dbReference>
<evidence type="ECO:0000256" key="2">
    <source>
        <dbReference type="ARBA" id="ARBA00022737"/>
    </source>
</evidence>
<sequence>MSDTYIVSMEWVKDQIAKENVGEQVRLIDCRFVLGQPEIGKQDYRKEHLPGAFHFDLDQDLASSVQTHGGRHPLPDLEKFAELLGETGIDDTLTVVAYDDQGGMMASRLWWMLHYLGHPKVYVMDGGFSQWKGNGYPVTRELPAPVKKRTFRIRLQRDAVVPMEEVKAKLGKAGTVLIDSREEKRYLGIEEPIDRVAGHIPGAVNYFWKESLNPEGFWKTVDEQKKRFQDLNPADEVIVYCGSGVSACPNILALKQAGFPNVRLYAGSWSDWITYPENPVANGKEQ</sequence>
<dbReference type="Pfam" id="PF00581">
    <property type="entry name" value="Rhodanese"/>
    <property type="match status" value="2"/>
</dbReference>
<evidence type="ECO:0000313" key="5">
    <source>
        <dbReference type="Proteomes" id="UP000593802"/>
    </source>
</evidence>
<dbReference type="AlphaFoldDB" id="A0A7I8DFH3"/>
<dbReference type="SUPFAM" id="SSF52821">
    <property type="entry name" value="Rhodanese/Cell cycle control phosphatase"/>
    <property type="match status" value="2"/>
</dbReference>
<keyword evidence="2" id="KW-0677">Repeat</keyword>
<protein>
    <submittedName>
        <fullName evidence="4">Thiosulfate sulfurtransferase</fullName>
    </submittedName>
</protein>
<dbReference type="InterPro" id="IPR001763">
    <property type="entry name" value="Rhodanese-like_dom"/>
</dbReference>
<keyword evidence="5" id="KW-1185">Reference proteome</keyword>
<dbReference type="InterPro" id="IPR001307">
    <property type="entry name" value="Thiosulphate_STrfase_CS"/>
</dbReference>
<proteinExistence type="predicted"/>
<keyword evidence="1 4" id="KW-0808">Transferase</keyword>
<reference evidence="4 5" key="1">
    <citation type="submission" date="2020-08" db="EMBL/GenBank/DDBJ databases">
        <title>Complete Genome Sequence of Effusibacillus dendaii Strain skT53, Isolated from Farmland soil.</title>
        <authorList>
            <person name="Konishi T."/>
            <person name="Kawasaki H."/>
        </authorList>
    </citation>
    <scope>NUCLEOTIDE SEQUENCE [LARGE SCALE GENOMIC DNA]</scope>
    <source>
        <strain evidence="5">skT53</strain>
    </source>
</reference>
<dbReference type="FunFam" id="3.40.250.10:FF:000035">
    <property type="entry name" value="Thiosulfate sulfurtransferase"/>
    <property type="match status" value="1"/>
</dbReference>
<evidence type="ECO:0000259" key="3">
    <source>
        <dbReference type="PROSITE" id="PS50206"/>
    </source>
</evidence>
<dbReference type="InterPro" id="IPR036873">
    <property type="entry name" value="Rhodanese-like_dom_sf"/>
</dbReference>
<feature type="domain" description="Rhodanese" evidence="3">
    <location>
        <begin position="21"/>
        <end position="140"/>
    </location>
</feature>
<name>A0A7I8DFH3_9BACL</name>
<dbReference type="Gene3D" id="3.40.250.10">
    <property type="entry name" value="Rhodanese-like domain"/>
    <property type="match status" value="2"/>
</dbReference>
<evidence type="ECO:0000256" key="1">
    <source>
        <dbReference type="ARBA" id="ARBA00022679"/>
    </source>
</evidence>
<feature type="domain" description="Rhodanese" evidence="3">
    <location>
        <begin position="171"/>
        <end position="281"/>
    </location>
</feature>
<evidence type="ECO:0000313" key="4">
    <source>
        <dbReference type="EMBL" id="BCJ87616.1"/>
    </source>
</evidence>
<dbReference type="PROSITE" id="PS00380">
    <property type="entry name" value="RHODANESE_1"/>
    <property type="match status" value="1"/>
</dbReference>
<dbReference type="EMBL" id="AP023366">
    <property type="protein sequence ID" value="BCJ87616.1"/>
    <property type="molecule type" value="Genomic_DNA"/>
</dbReference>
<dbReference type="GO" id="GO:0004792">
    <property type="term" value="F:thiosulfate-cyanide sulfurtransferase activity"/>
    <property type="evidence" value="ECO:0007669"/>
    <property type="project" value="InterPro"/>
</dbReference>
<dbReference type="PANTHER" id="PTHR11364">
    <property type="entry name" value="THIOSULFATE SULFERTANSFERASE"/>
    <property type="match status" value="1"/>
</dbReference>
<organism evidence="4 5">
    <name type="scientific">Effusibacillus dendaii</name>
    <dbReference type="NCBI Taxonomy" id="2743772"/>
    <lineage>
        <taxon>Bacteria</taxon>
        <taxon>Bacillati</taxon>
        <taxon>Bacillota</taxon>
        <taxon>Bacilli</taxon>
        <taxon>Bacillales</taxon>
        <taxon>Alicyclobacillaceae</taxon>
        <taxon>Effusibacillus</taxon>
    </lineage>
</organism>
<dbReference type="PANTHER" id="PTHR11364:SF27">
    <property type="entry name" value="SULFURTRANSFERASE"/>
    <property type="match status" value="1"/>
</dbReference>
<dbReference type="Proteomes" id="UP000593802">
    <property type="component" value="Chromosome"/>
</dbReference>
<accession>A0A7I8DFH3</accession>
<dbReference type="CDD" id="cd01449">
    <property type="entry name" value="TST_Repeat_2"/>
    <property type="match status" value="1"/>
</dbReference>
<dbReference type="PROSITE" id="PS50206">
    <property type="entry name" value="RHODANESE_3"/>
    <property type="match status" value="2"/>
</dbReference>